<dbReference type="HAMAP" id="MF_02219">
    <property type="entry name" value="Type_III_secretin"/>
    <property type="match status" value="1"/>
</dbReference>
<evidence type="ECO:0000259" key="5">
    <source>
        <dbReference type="Pfam" id="PF00263"/>
    </source>
</evidence>
<dbReference type="InterPro" id="IPR050810">
    <property type="entry name" value="Bact_Secretion_Sys_Channel"/>
</dbReference>
<dbReference type="PRINTS" id="PR01337">
    <property type="entry name" value="TYPE3OMGPROT"/>
</dbReference>
<dbReference type="GeneID" id="66878515"/>
<dbReference type="InterPro" id="IPR003522">
    <property type="entry name" value="T3SS_OM_pore_YscC"/>
</dbReference>
<dbReference type="GO" id="GO:0015627">
    <property type="term" value="C:type II protein secretion system complex"/>
    <property type="evidence" value="ECO:0007669"/>
    <property type="project" value="TreeGrafter"/>
</dbReference>
<dbReference type="InterPro" id="IPR049034">
    <property type="entry name" value="T3S_SPI-1_N0"/>
</dbReference>
<evidence type="ECO:0000313" key="9">
    <source>
        <dbReference type="EMBL" id="SUQ00074.1"/>
    </source>
</evidence>
<keyword evidence="3 4" id="KW-0813">Transport</keyword>
<dbReference type="eggNOG" id="COG1450">
    <property type="taxonomic scope" value="Bacteria"/>
</dbReference>
<protein>
    <recommendedName>
        <fullName evidence="3">Type 3 secretion system secretin</fullName>
        <shortName evidence="3">T3SS secretin</shortName>
    </recommendedName>
</protein>
<reference evidence="9 10" key="2">
    <citation type="submission" date="2018-06" db="EMBL/GenBank/DDBJ databases">
        <authorList>
            <consortium name="Pathogen Informatics"/>
            <person name="Doyle S."/>
        </authorList>
    </citation>
    <scope>NUCLEOTIDE SEQUENCE [LARGE SCALE GENOMIC DNA]</scope>
    <source>
        <strain evidence="9 10">NCTC10476</strain>
    </source>
</reference>
<feature type="domain" description="SPI-1 type 3 secretion system secretin N0" evidence="7">
    <location>
        <begin position="46"/>
        <end position="114"/>
    </location>
</feature>
<dbReference type="RefSeq" id="WP_038244568.1">
    <property type="nucleotide sequence ID" value="NZ_CCYO01000015.1"/>
</dbReference>
<dbReference type="Gene3D" id="3.55.50.30">
    <property type="match status" value="1"/>
</dbReference>
<gene>
    <name evidence="9" type="primary">ysaC</name>
    <name evidence="3" type="synonym">sctC</name>
    <name evidence="8" type="ORF">CSF007_3810</name>
    <name evidence="9" type="ORF">NCTC10476_01347</name>
</gene>
<keyword evidence="3" id="KW-0998">Cell outer membrane</keyword>
<comment type="subunit">
    <text evidence="3">The core secretion machinery of the T3SS is composed of approximately 20 different proteins, including cytoplasmic components, a base, an export apparatus and a needle. This subunit is part of the base, which anchors the injectisome in the bacterial cell envelope. Forms a stable homooligomeric complex.</text>
</comment>
<evidence type="ECO:0000256" key="3">
    <source>
        <dbReference type="HAMAP-Rule" id="MF_02219"/>
    </source>
</evidence>
<comment type="similarity">
    <text evidence="3">Belongs to the bacterial secretin family. T3SS SctC subfamily.</text>
</comment>
<evidence type="ECO:0000256" key="4">
    <source>
        <dbReference type="RuleBase" id="RU004004"/>
    </source>
</evidence>
<keyword evidence="3" id="KW-0811">Translocation</keyword>
<dbReference type="STRING" id="29486.UGYR_13715"/>
<dbReference type="GO" id="GO:0030254">
    <property type="term" value="P:protein secretion by the type III secretion system"/>
    <property type="evidence" value="ECO:0007669"/>
    <property type="project" value="UniProtKB-UniRule"/>
</dbReference>
<evidence type="ECO:0000256" key="1">
    <source>
        <dbReference type="ARBA" id="ARBA00004442"/>
    </source>
</evidence>
<evidence type="ECO:0000259" key="7">
    <source>
        <dbReference type="Pfam" id="PF21304"/>
    </source>
</evidence>
<dbReference type="Pfam" id="PF03958">
    <property type="entry name" value="Secretin_N"/>
    <property type="match status" value="1"/>
</dbReference>
<accession>A0A085U446</accession>
<dbReference type="Pfam" id="PF21304">
    <property type="entry name" value="T3S_SPI-1_N0"/>
    <property type="match status" value="1"/>
</dbReference>
<comment type="subcellular location">
    <subcellularLocation>
        <location evidence="1 3 4">Cell outer membrane</location>
    </subcellularLocation>
</comment>
<dbReference type="EMBL" id="LN681231">
    <property type="protein sequence ID" value="CEK26541.1"/>
    <property type="molecule type" value="Genomic_DNA"/>
</dbReference>
<dbReference type="GO" id="GO:0030257">
    <property type="term" value="C:type III protein secretion system complex"/>
    <property type="evidence" value="ECO:0007669"/>
    <property type="project" value="UniProtKB-UniRule"/>
</dbReference>
<sequence length="570" mass="62976">MKGNPFVHIKIAMLLSTVALTGYVSSASGEIMIATPVAQEKSLDSFVANNVPIAKVFDAVSSRLGKPIILSKTALQKKVTGNFDLSQPAEMFKSLARRTALVWYDDGASIYIYDNSEIRNQLISTRSTSWNELINYLKTAGIYDSRFPVRSQNKSSVIYVSGPPMYVELVTAAAHYLDEQNQMQETAGRDVTVIPLKHSSVNDRVYTQRGQTITIPGMVSVINSLFENGIPGNKITVVPRGDTAEHQIEEGFPKPPSVKNLTANNVGINRGENSDKFAVVAHPNSNSLLVTGSAEQTRYIHQLVRALDSSRRQVELSLWIIDISKKKLDEVGVRWSIGDLKAGGGGIAFNQSTLSNSAKFLARVDAISRTGDAQIVSRPIVLTQENIPALFDNNSSFYARLEGERVAKLEQVTYGTMVSVLPRISQGDQVEMDVNIEDGSPGRAGSNDVDQIGGLPIVNRTNISTVARIAKDSSLLIGGYTRDQLEESDEKIPLLGSIPYLGRLFSYRSSNQQKMIRVFLIQPRLLNESESWDGRQFSEKDRLSDRIINKNEQLQASVKLLQTYMSRTWQ</sequence>
<dbReference type="PANTHER" id="PTHR30332">
    <property type="entry name" value="PROBABLE GENERAL SECRETION PATHWAY PROTEIN D"/>
    <property type="match status" value="1"/>
</dbReference>
<dbReference type="GO" id="GO:0009279">
    <property type="term" value="C:cell outer membrane"/>
    <property type="evidence" value="ECO:0007669"/>
    <property type="project" value="UniProtKB-SubCell"/>
</dbReference>
<dbReference type="InterPro" id="IPR005644">
    <property type="entry name" value="NolW-like"/>
</dbReference>
<dbReference type="PATRIC" id="fig|29486.44.peg.2907"/>
<dbReference type="Proteomes" id="UP000255169">
    <property type="component" value="Unassembled WGS sequence"/>
</dbReference>
<feature type="domain" description="NolW-like" evidence="6">
    <location>
        <begin position="191"/>
        <end position="313"/>
    </location>
</feature>
<dbReference type="Pfam" id="PF00263">
    <property type="entry name" value="Secretin"/>
    <property type="match status" value="1"/>
</dbReference>
<comment type="function">
    <text evidence="3">Component of the type III secretion system (T3SS), also called injectisome, which is used to inject bacterial effector proteins into eukaryotic host cells. Forms a ring-shaped multimeric structure with an apparent central pore in the outer membrane.</text>
</comment>
<evidence type="ECO:0000256" key="2">
    <source>
        <dbReference type="ARBA" id="ARBA00022729"/>
    </source>
</evidence>
<feature type="domain" description="Type II/III secretion system secretin-like" evidence="5">
    <location>
        <begin position="366"/>
        <end position="526"/>
    </location>
</feature>
<evidence type="ECO:0000313" key="10">
    <source>
        <dbReference type="Proteomes" id="UP000255169"/>
    </source>
</evidence>
<name>A0A085U446_YERRU</name>
<dbReference type="Gene3D" id="3.30.1370.120">
    <property type="match status" value="2"/>
</dbReference>
<dbReference type="PANTHER" id="PTHR30332:SF5">
    <property type="entry name" value="SPI-1 TYPE 3 SECRETION SYSTEM SECRETIN"/>
    <property type="match status" value="1"/>
</dbReference>
<evidence type="ECO:0000259" key="6">
    <source>
        <dbReference type="Pfam" id="PF03958"/>
    </source>
</evidence>
<dbReference type="InterPro" id="IPR038591">
    <property type="entry name" value="NolW-like_sf"/>
</dbReference>
<keyword evidence="3" id="KW-0472">Membrane</keyword>
<keyword evidence="10" id="KW-1185">Reference proteome</keyword>
<keyword evidence="2 3" id="KW-0732">Signal</keyword>
<keyword evidence="3" id="KW-0653">Protein transport</keyword>
<evidence type="ECO:0000313" key="8">
    <source>
        <dbReference type="EMBL" id="CEK26541.1"/>
    </source>
</evidence>
<proteinExistence type="inferred from homology"/>
<dbReference type="EMBL" id="UHJG01000001">
    <property type="protein sequence ID" value="SUQ00074.1"/>
    <property type="molecule type" value="Genomic_DNA"/>
</dbReference>
<dbReference type="AlphaFoldDB" id="A0A085U446"/>
<organism evidence="9 10">
    <name type="scientific">Yersinia ruckeri</name>
    <dbReference type="NCBI Taxonomy" id="29486"/>
    <lineage>
        <taxon>Bacteria</taxon>
        <taxon>Pseudomonadati</taxon>
        <taxon>Pseudomonadota</taxon>
        <taxon>Gammaproteobacteria</taxon>
        <taxon>Enterobacterales</taxon>
        <taxon>Yersiniaceae</taxon>
        <taxon>Yersinia</taxon>
    </lineage>
</organism>
<reference evidence="8" key="1">
    <citation type="journal article" date="2015" name="Genome Announc.">
        <title>Complete Genome Sequence of Yersinia ruckeri Strain CSF007-82, Etiologic Agent of Red Mouth Disease in Salmonid Fish.</title>
        <authorList>
            <person name="Nelson M.C."/>
            <person name="LaPatra S.E."/>
            <person name="Welch T.J."/>
            <person name="Graf J."/>
        </authorList>
    </citation>
    <scope>NUCLEOTIDE SEQUENCE</scope>
    <source>
        <strain evidence="8">CSF007-82</strain>
    </source>
</reference>
<dbReference type="NCBIfam" id="TIGR02516">
    <property type="entry name" value="type_III_yscC"/>
    <property type="match status" value="1"/>
</dbReference>
<dbReference type="InterPro" id="IPR004846">
    <property type="entry name" value="T2SS/T3SS_dom"/>
</dbReference>